<protein>
    <submittedName>
        <fullName evidence="1">Uncharacterized protein</fullName>
    </submittedName>
</protein>
<keyword evidence="2" id="KW-1185">Reference proteome</keyword>
<sequence length="53" mass="6326">MWLFFDFIALKGADVFGKLADTRAKMVFFLRIRQIGLYNVNYLYSLYRIEVPT</sequence>
<gene>
    <name evidence="1" type="ordered locus">Ppha_1451</name>
</gene>
<evidence type="ECO:0000313" key="2">
    <source>
        <dbReference type="Proteomes" id="UP000002724"/>
    </source>
</evidence>
<organism evidence="1 2">
    <name type="scientific">Pelodictyon phaeoclathratiforme (strain DSM 5477 / BU-1)</name>
    <dbReference type="NCBI Taxonomy" id="324925"/>
    <lineage>
        <taxon>Bacteria</taxon>
        <taxon>Pseudomonadati</taxon>
        <taxon>Chlorobiota</taxon>
        <taxon>Chlorobiia</taxon>
        <taxon>Chlorobiales</taxon>
        <taxon>Chlorobiaceae</taxon>
        <taxon>Chlorobium/Pelodictyon group</taxon>
        <taxon>Pelodictyon</taxon>
    </lineage>
</organism>
<dbReference type="STRING" id="324925.Ppha_1451"/>
<dbReference type="AlphaFoldDB" id="B4SA09"/>
<dbReference type="HOGENOM" id="CLU_3064489_0_0_10"/>
<dbReference type="Proteomes" id="UP000002724">
    <property type="component" value="Chromosome"/>
</dbReference>
<accession>B4SA09</accession>
<reference evidence="1 2" key="1">
    <citation type="submission" date="2008-06" db="EMBL/GenBank/DDBJ databases">
        <title>Complete sequence of Pelodictyon phaeoclathratiforme BU-1.</title>
        <authorList>
            <consortium name="US DOE Joint Genome Institute"/>
            <person name="Lucas S."/>
            <person name="Copeland A."/>
            <person name="Lapidus A."/>
            <person name="Glavina del Rio T."/>
            <person name="Dalin E."/>
            <person name="Tice H."/>
            <person name="Bruce D."/>
            <person name="Goodwin L."/>
            <person name="Pitluck S."/>
            <person name="Schmutz J."/>
            <person name="Larimer F."/>
            <person name="Land M."/>
            <person name="Hauser L."/>
            <person name="Kyrpides N."/>
            <person name="Mikhailova N."/>
            <person name="Liu Z."/>
            <person name="Li T."/>
            <person name="Zhao F."/>
            <person name="Overmann J."/>
            <person name="Bryant D.A."/>
            <person name="Richardson P."/>
        </authorList>
    </citation>
    <scope>NUCLEOTIDE SEQUENCE [LARGE SCALE GENOMIC DNA]</scope>
    <source>
        <strain evidence="2">DSM 5477 / BU-1</strain>
    </source>
</reference>
<evidence type="ECO:0000313" key="1">
    <source>
        <dbReference type="EMBL" id="ACF43705.1"/>
    </source>
</evidence>
<proteinExistence type="predicted"/>
<name>B4SA09_PELPB</name>
<dbReference type="KEGG" id="pph:Ppha_1451"/>
<dbReference type="EMBL" id="CP001110">
    <property type="protein sequence ID" value="ACF43705.1"/>
    <property type="molecule type" value="Genomic_DNA"/>
</dbReference>